<comment type="subcellular location">
    <subcellularLocation>
        <location evidence="1">Cell membrane</location>
        <topology evidence="1">Multi-pass membrane protein</topology>
    </subcellularLocation>
</comment>
<dbReference type="EMBL" id="JARQWQ010000261">
    <property type="protein sequence ID" value="KAK2546839.1"/>
    <property type="molecule type" value="Genomic_DNA"/>
</dbReference>
<evidence type="ECO:0000313" key="12">
    <source>
        <dbReference type="EMBL" id="KAK2546839.1"/>
    </source>
</evidence>
<evidence type="ECO:0000256" key="10">
    <source>
        <dbReference type="SAM" id="Phobius"/>
    </source>
</evidence>
<dbReference type="Pfam" id="PF00001">
    <property type="entry name" value="7tm_1"/>
    <property type="match status" value="1"/>
</dbReference>
<dbReference type="InterPro" id="IPR017452">
    <property type="entry name" value="GPCR_Rhodpsn_7TM"/>
</dbReference>
<keyword evidence="8" id="KW-0325">Glycoprotein</keyword>
<keyword evidence="3 10" id="KW-0812">Transmembrane</keyword>
<organism evidence="12 13">
    <name type="scientific">Acropora cervicornis</name>
    <name type="common">Staghorn coral</name>
    <dbReference type="NCBI Taxonomy" id="6130"/>
    <lineage>
        <taxon>Eukaryota</taxon>
        <taxon>Metazoa</taxon>
        <taxon>Cnidaria</taxon>
        <taxon>Anthozoa</taxon>
        <taxon>Hexacorallia</taxon>
        <taxon>Scleractinia</taxon>
        <taxon>Astrocoeniina</taxon>
        <taxon>Acroporidae</taxon>
        <taxon>Acropora</taxon>
    </lineage>
</organism>
<keyword evidence="2" id="KW-1003">Cell membrane</keyword>
<keyword evidence="13" id="KW-1185">Reference proteome</keyword>
<evidence type="ECO:0000256" key="9">
    <source>
        <dbReference type="ARBA" id="ARBA00023224"/>
    </source>
</evidence>
<reference evidence="12" key="1">
    <citation type="journal article" date="2023" name="G3 (Bethesda)">
        <title>Whole genome assembly and annotation of the endangered Caribbean coral Acropora cervicornis.</title>
        <authorList>
            <person name="Selwyn J.D."/>
            <person name="Vollmer S.V."/>
        </authorList>
    </citation>
    <scope>NUCLEOTIDE SEQUENCE</scope>
    <source>
        <strain evidence="12">K2</strain>
    </source>
</reference>
<keyword evidence="4 10" id="KW-1133">Transmembrane helix</keyword>
<dbReference type="GO" id="GO:0005886">
    <property type="term" value="C:plasma membrane"/>
    <property type="evidence" value="ECO:0007669"/>
    <property type="project" value="UniProtKB-SubCell"/>
</dbReference>
<evidence type="ECO:0000256" key="8">
    <source>
        <dbReference type="ARBA" id="ARBA00023180"/>
    </source>
</evidence>
<dbReference type="GO" id="GO:0004930">
    <property type="term" value="F:G protein-coupled receptor activity"/>
    <property type="evidence" value="ECO:0007669"/>
    <property type="project" value="UniProtKB-KW"/>
</dbReference>
<dbReference type="Proteomes" id="UP001249851">
    <property type="component" value="Unassembled WGS sequence"/>
</dbReference>
<gene>
    <name evidence="12" type="ORF">P5673_033435</name>
</gene>
<evidence type="ECO:0000256" key="4">
    <source>
        <dbReference type="ARBA" id="ARBA00022989"/>
    </source>
</evidence>
<dbReference type="PANTHER" id="PTHR24246:SF27">
    <property type="entry name" value="ADENOSINE RECEPTOR, ISOFORM A"/>
    <property type="match status" value="1"/>
</dbReference>
<feature type="transmembrane region" description="Helical" evidence="10">
    <location>
        <begin position="70"/>
        <end position="90"/>
    </location>
</feature>
<evidence type="ECO:0000256" key="2">
    <source>
        <dbReference type="ARBA" id="ARBA00022475"/>
    </source>
</evidence>
<dbReference type="Gene3D" id="1.20.1070.10">
    <property type="entry name" value="Rhodopsin 7-helix transmembrane proteins"/>
    <property type="match status" value="1"/>
</dbReference>
<dbReference type="PRINTS" id="PR00237">
    <property type="entry name" value="GPCRRHODOPSN"/>
</dbReference>
<dbReference type="CDD" id="cd00637">
    <property type="entry name" value="7tm_classA_rhodopsin-like"/>
    <property type="match status" value="1"/>
</dbReference>
<proteinExistence type="predicted"/>
<feature type="transmembrane region" description="Helical" evidence="10">
    <location>
        <begin position="266"/>
        <end position="289"/>
    </location>
</feature>
<dbReference type="InterPro" id="IPR000276">
    <property type="entry name" value="GPCR_Rhodpsn"/>
</dbReference>
<evidence type="ECO:0000256" key="3">
    <source>
        <dbReference type="ARBA" id="ARBA00022692"/>
    </source>
</evidence>
<protein>
    <submittedName>
        <fullName evidence="12">Melanocortin receptor 4</fullName>
    </submittedName>
</protein>
<feature type="transmembrane region" description="Helical" evidence="10">
    <location>
        <begin position="106"/>
        <end position="131"/>
    </location>
</feature>
<evidence type="ECO:0000256" key="5">
    <source>
        <dbReference type="ARBA" id="ARBA00023040"/>
    </source>
</evidence>
<sequence length="346" mass="39854">MFNRCVNESCDLMRFACQEYFFTIRHQNSKVLWVNIVFQILTILTASTGNLLVLVTIWRTPYLNRPSHTLLFSLALSDFCTGTIAQPITIHTEILVFTSTSTVSCILRTICVCLNIFLSVVTLLMITMISVDKFLAINLHLRYNEIVTNPRAKIIVLVIWMVGGAISLVSLSSVLFIQWSLIITGTLCIVAMFLIWINIFRVVRRHRAQIQQQIVHKADDQPFNMLRFRKTAHGCILLLILFLVCYLPQVVLLLRMLSKTNVEHNFIGFYLSYTLMVINSSLNPVVYCWRNNDIRSALKQILLKGSFHRRNMTVFDKILAHYSNNISSLSELFSSSLRIWNSHKET</sequence>
<keyword evidence="6 10" id="KW-0472">Membrane</keyword>
<dbReference type="SMART" id="SM01381">
    <property type="entry name" value="7TM_GPCR_Srsx"/>
    <property type="match status" value="1"/>
</dbReference>
<accession>A0AAD9PPX1</accession>
<evidence type="ECO:0000256" key="7">
    <source>
        <dbReference type="ARBA" id="ARBA00023170"/>
    </source>
</evidence>
<comment type="caution">
    <text evidence="12">The sequence shown here is derived from an EMBL/GenBank/DDBJ whole genome shotgun (WGS) entry which is preliminary data.</text>
</comment>
<feature type="domain" description="G-protein coupled receptors family 1 profile" evidence="11">
    <location>
        <begin position="49"/>
        <end position="287"/>
    </location>
</feature>
<evidence type="ECO:0000256" key="1">
    <source>
        <dbReference type="ARBA" id="ARBA00004651"/>
    </source>
</evidence>
<evidence type="ECO:0000259" key="11">
    <source>
        <dbReference type="PROSITE" id="PS50262"/>
    </source>
</evidence>
<reference evidence="12" key="2">
    <citation type="journal article" date="2023" name="Science">
        <title>Genomic signatures of disease resistance in endangered staghorn corals.</title>
        <authorList>
            <person name="Vollmer S.V."/>
            <person name="Selwyn J.D."/>
            <person name="Despard B.A."/>
            <person name="Roesel C.L."/>
        </authorList>
    </citation>
    <scope>NUCLEOTIDE SEQUENCE</scope>
    <source>
        <strain evidence="12">K2</strain>
    </source>
</reference>
<feature type="transmembrane region" description="Helical" evidence="10">
    <location>
        <begin position="152"/>
        <end position="171"/>
    </location>
</feature>
<keyword evidence="9" id="KW-0807">Transducer</keyword>
<evidence type="ECO:0000256" key="6">
    <source>
        <dbReference type="ARBA" id="ARBA00023136"/>
    </source>
</evidence>
<dbReference type="SUPFAM" id="SSF81321">
    <property type="entry name" value="Family A G protein-coupled receptor-like"/>
    <property type="match status" value="1"/>
</dbReference>
<feature type="transmembrane region" description="Helical" evidence="10">
    <location>
        <begin position="235"/>
        <end position="254"/>
    </location>
</feature>
<keyword evidence="5" id="KW-0297">G-protein coupled receptor</keyword>
<dbReference type="AlphaFoldDB" id="A0AAD9PPX1"/>
<evidence type="ECO:0000313" key="13">
    <source>
        <dbReference type="Proteomes" id="UP001249851"/>
    </source>
</evidence>
<feature type="transmembrane region" description="Helical" evidence="10">
    <location>
        <begin position="36"/>
        <end position="58"/>
    </location>
</feature>
<keyword evidence="7 12" id="KW-0675">Receptor</keyword>
<dbReference type="PROSITE" id="PS50262">
    <property type="entry name" value="G_PROTEIN_RECEP_F1_2"/>
    <property type="match status" value="1"/>
</dbReference>
<dbReference type="PANTHER" id="PTHR24246">
    <property type="entry name" value="OLFACTORY RECEPTOR AND ADENOSINE RECEPTOR"/>
    <property type="match status" value="1"/>
</dbReference>
<feature type="transmembrane region" description="Helical" evidence="10">
    <location>
        <begin position="177"/>
        <end position="197"/>
    </location>
</feature>
<name>A0AAD9PPX1_ACRCE</name>